<protein>
    <recommendedName>
        <fullName evidence="4">Transmembrane protein</fullName>
    </recommendedName>
</protein>
<dbReference type="AlphaFoldDB" id="A0A1F5SYM7"/>
<reference evidence="2 3" key="1">
    <citation type="journal article" date="2016" name="Nat. Commun.">
        <title>Thousands of microbial genomes shed light on interconnected biogeochemical processes in an aquifer system.</title>
        <authorList>
            <person name="Anantharaman K."/>
            <person name="Brown C.T."/>
            <person name="Hug L.A."/>
            <person name="Sharon I."/>
            <person name="Castelle C.J."/>
            <person name="Probst A.J."/>
            <person name="Thomas B.C."/>
            <person name="Singh A."/>
            <person name="Wilkins M.J."/>
            <person name="Karaoz U."/>
            <person name="Brodie E.L."/>
            <person name="Williams K.H."/>
            <person name="Hubbard S.S."/>
            <person name="Banfield J.F."/>
        </authorList>
    </citation>
    <scope>NUCLEOTIDE SEQUENCE [LARGE SCALE GENOMIC DNA]</scope>
</reference>
<name>A0A1F5SYM7_9BACT</name>
<evidence type="ECO:0000313" key="2">
    <source>
        <dbReference type="EMBL" id="OGF31827.1"/>
    </source>
</evidence>
<proteinExistence type="predicted"/>
<feature type="transmembrane region" description="Helical" evidence="1">
    <location>
        <begin position="55"/>
        <end position="74"/>
    </location>
</feature>
<comment type="caution">
    <text evidence="2">The sequence shown here is derived from an EMBL/GenBank/DDBJ whole genome shotgun (WGS) entry which is preliminary data.</text>
</comment>
<accession>A0A1F5SYM7</accession>
<keyword evidence="1" id="KW-0472">Membrane</keyword>
<keyword evidence="1" id="KW-0812">Transmembrane</keyword>
<feature type="transmembrane region" description="Helical" evidence="1">
    <location>
        <begin position="12"/>
        <end position="34"/>
    </location>
</feature>
<gene>
    <name evidence="2" type="ORF">A2478_05080</name>
</gene>
<dbReference type="Proteomes" id="UP000179001">
    <property type="component" value="Unassembled WGS sequence"/>
</dbReference>
<sequence>MDTTIIPSVYMYIISMLAVISCFIVVTSWSATKLNNLDGVSPLSRKNKLSPYRHLFRIICLVFCGALFTSSLYIEFGPSVLKQDSSGHLVLGTGSTFCHNDCINLPTIYKFDNYVPLNGCVLRITASAQVSEANIRQLAEQFQLTNRSSPQSVEESYTILRGKFYLSVNDTELMLQSLFTQTGCEQLELYSIPILVQHYLNARLNLFGYELSSLPQISWE</sequence>
<evidence type="ECO:0000313" key="3">
    <source>
        <dbReference type="Proteomes" id="UP000179001"/>
    </source>
</evidence>
<keyword evidence="1" id="KW-1133">Transmembrane helix</keyword>
<evidence type="ECO:0008006" key="4">
    <source>
        <dbReference type="Google" id="ProtNLM"/>
    </source>
</evidence>
<dbReference type="STRING" id="1798002.A2478_05080"/>
<dbReference type="EMBL" id="MFGJ01000007">
    <property type="protein sequence ID" value="OGF31827.1"/>
    <property type="molecule type" value="Genomic_DNA"/>
</dbReference>
<evidence type="ECO:0000256" key="1">
    <source>
        <dbReference type="SAM" id="Phobius"/>
    </source>
</evidence>
<organism evidence="2 3">
    <name type="scientific">Candidatus Falkowbacteria bacterium RIFOXYC2_FULL_36_12</name>
    <dbReference type="NCBI Taxonomy" id="1798002"/>
    <lineage>
        <taxon>Bacteria</taxon>
        <taxon>Candidatus Falkowiibacteriota</taxon>
    </lineage>
</organism>